<gene>
    <name evidence="1" type="ORF">CLUMA_CG012310</name>
</gene>
<accession>A0A1J1IHL7</accession>
<dbReference type="EMBL" id="CVRI01000048">
    <property type="protein sequence ID" value="CRK99028.1"/>
    <property type="molecule type" value="Genomic_DNA"/>
</dbReference>
<proteinExistence type="predicted"/>
<sequence>MTPQAGIESLSYKSNMQNLKVQLKARLPYVTQSAVVVKCSHQFFTLKFDEFFFFSSDLISSIKFPQKKYRK</sequence>
<evidence type="ECO:0000313" key="1">
    <source>
        <dbReference type="EMBL" id="CRK99028.1"/>
    </source>
</evidence>
<reference evidence="1 2" key="1">
    <citation type="submission" date="2015-04" db="EMBL/GenBank/DDBJ databases">
        <authorList>
            <person name="Syromyatnikov M.Y."/>
            <person name="Popov V.N."/>
        </authorList>
    </citation>
    <scope>NUCLEOTIDE SEQUENCE [LARGE SCALE GENOMIC DNA]</scope>
</reference>
<protein>
    <submittedName>
        <fullName evidence="1">CLUMA_CG012310, isoform A</fullName>
    </submittedName>
</protein>
<name>A0A1J1IHL7_9DIPT</name>
<dbReference type="Proteomes" id="UP000183832">
    <property type="component" value="Unassembled WGS sequence"/>
</dbReference>
<keyword evidence="2" id="KW-1185">Reference proteome</keyword>
<evidence type="ECO:0000313" key="2">
    <source>
        <dbReference type="Proteomes" id="UP000183832"/>
    </source>
</evidence>
<dbReference type="AlphaFoldDB" id="A0A1J1IHL7"/>
<organism evidence="1 2">
    <name type="scientific">Clunio marinus</name>
    <dbReference type="NCBI Taxonomy" id="568069"/>
    <lineage>
        <taxon>Eukaryota</taxon>
        <taxon>Metazoa</taxon>
        <taxon>Ecdysozoa</taxon>
        <taxon>Arthropoda</taxon>
        <taxon>Hexapoda</taxon>
        <taxon>Insecta</taxon>
        <taxon>Pterygota</taxon>
        <taxon>Neoptera</taxon>
        <taxon>Endopterygota</taxon>
        <taxon>Diptera</taxon>
        <taxon>Nematocera</taxon>
        <taxon>Chironomoidea</taxon>
        <taxon>Chironomidae</taxon>
        <taxon>Clunio</taxon>
    </lineage>
</organism>